<comment type="subcellular location">
    <subcellularLocation>
        <location evidence="1 9">Cytoplasm</location>
    </subcellularLocation>
</comment>
<evidence type="ECO:0000259" key="10">
    <source>
        <dbReference type="Pfam" id="PF00712"/>
    </source>
</evidence>
<comment type="function">
    <text evidence="9">Confers DNA tethering and processivity to DNA polymerases and other proteins. Acts as a clamp, forming a ring around DNA (a reaction catalyzed by the clamp-loading complex) which diffuses in an ATP-independent manner freely and bidirectionally along dsDNA. Initially characterized for its ability to contact the catalytic subunit of DNA polymerase III (Pol III), a complex, multichain enzyme responsible for most of the replicative synthesis in bacteria; Pol III exhibits 3'-5' exonuclease proofreading activity. The beta chain is required for initiation of replication as well as for processivity of DNA replication.</text>
</comment>
<keyword evidence="6 9" id="KW-0235">DNA replication</keyword>
<evidence type="ECO:0000256" key="8">
    <source>
        <dbReference type="ARBA" id="ARBA00023125"/>
    </source>
</evidence>
<dbReference type="Pfam" id="PF00712">
    <property type="entry name" value="DNA_pol3_beta"/>
    <property type="match status" value="1"/>
</dbReference>
<dbReference type="GO" id="GO:0003887">
    <property type="term" value="F:DNA-directed DNA polymerase activity"/>
    <property type="evidence" value="ECO:0007669"/>
    <property type="project" value="UniProtKB-UniRule"/>
</dbReference>
<feature type="domain" description="DNA polymerase III beta sliding clamp N-terminal" evidence="10">
    <location>
        <begin position="1"/>
        <end position="118"/>
    </location>
</feature>
<dbReference type="Pfam" id="PF02768">
    <property type="entry name" value="DNA_pol3_beta_3"/>
    <property type="match status" value="1"/>
</dbReference>
<dbReference type="GO" id="GO:0006271">
    <property type="term" value="P:DNA strand elongation involved in DNA replication"/>
    <property type="evidence" value="ECO:0007669"/>
    <property type="project" value="TreeGrafter"/>
</dbReference>
<dbReference type="InterPro" id="IPR001001">
    <property type="entry name" value="DNA_polIII_beta"/>
</dbReference>
<dbReference type="Gene3D" id="3.70.10.10">
    <property type="match status" value="1"/>
</dbReference>
<evidence type="ECO:0000256" key="4">
    <source>
        <dbReference type="ARBA" id="ARBA00022679"/>
    </source>
</evidence>
<dbReference type="GO" id="GO:0005737">
    <property type="term" value="C:cytoplasm"/>
    <property type="evidence" value="ECO:0007669"/>
    <property type="project" value="UniProtKB-SubCell"/>
</dbReference>
<comment type="subunit">
    <text evidence="9">Forms a ring-shaped head-to-tail homodimer around DNA.</text>
</comment>
<proteinExistence type="inferred from homology"/>
<keyword evidence="8" id="KW-0238">DNA-binding</keyword>
<evidence type="ECO:0000313" key="14">
    <source>
        <dbReference type="Proteomes" id="UP000051373"/>
    </source>
</evidence>
<dbReference type="InterPro" id="IPR022637">
    <property type="entry name" value="DNA_polIII_beta_cen"/>
</dbReference>
<comment type="similarity">
    <text evidence="2 9">Belongs to the beta sliding clamp family.</text>
</comment>
<evidence type="ECO:0000256" key="5">
    <source>
        <dbReference type="ARBA" id="ARBA00022695"/>
    </source>
</evidence>
<dbReference type="NCBIfam" id="TIGR00663">
    <property type="entry name" value="dnan"/>
    <property type="match status" value="1"/>
</dbReference>
<feature type="domain" description="DNA polymerase III beta sliding clamp C-terminal" evidence="12">
    <location>
        <begin position="241"/>
        <end position="359"/>
    </location>
</feature>
<dbReference type="GO" id="GO:0008408">
    <property type="term" value="F:3'-5' exonuclease activity"/>
    <property type="evidence" value="ECO:0007669"/>
    <property type="project" value="InterPro"/>
</dbReference>
<dbReference type="GO" id="GO:0003677">
    <property type="term" value="F:DNA binding"/>
    <property type="evidence" value="ECO:0007669"/>
    <property type="project" value="UniProtKB-UniRule"/>
</dbReference>
<dbReference type="InterPro" id="IPR022635">
    <property type="entry name" value="DNA_polIII_beta_C"/>
</dbReference>
<reference evidence="13 14" key="1">
    <citation type="journal article" date="2015" name="Microbiome">
        <title>Genomic resolution of linkages in carbon, nitrogen, and sulfur cycling among widespread estuary sediment bacteria.</title>
        <authorList>
            <person name="Baker B.J."/>
            <person name="Lazar C.S."/>
            <person name="Teske A.P."/>
            <person name="Dick G.J."/>
        </authorList>
    </citation>
    <scope>NUCLEOTIDE SEQUENCE [LARGE SCALE GENOMIC DNA]</scope>
    <source>
        <strain evidence="13">SM23_42</strain>
    </source>
</reference>
<dbReference type="EMBL" id="LJUJ01000037">
    <property type="protein sequence ID" value="KPK62438.1"/>
    <property type="molecule type" value="Genomic_DNA"/>
</dbReference>
<evidence type="ECO:0000256" key="1">
    <source>
        <dbReference type="ARBA" id="ARBA00004496"/>
    </source>
</evidence>
<dbReference type="CDD" id="cd00140">
    <property type="entry name" value="beta_clamp"/>
    <property type="match status" value="1"/>
</dbReference>
<keyword evidence="3 9" id="KW-0963">Cytoplasm</keyword>
<dbReference type="AlphaFoldDB" id="A0A0S8FNZ6"/>
<keyword evidence="4 9" id="KW-0808">Transferase</keyword>
<dbReference type="PIRSF" id="PIRSF000804">
    <property type="entry name" value="DNA_pol_III_b"/>
    <property type="match status" value="1"/>
</dbReference>
<evidence type="ECO:0000256" key="3">
    <source>
        <dbReference type="ARBA" id="ARBA00022490"/>
    </source>
</evidence>
<dbReference type="InterPro" id="IPR046938">
    <property type="entry name" value="DNA_clamp_sf"/>
</dbReference>
<dbReference type="Gene3D" id="3.10.150.10">
    <property type="entry name" value="DNA Polymerase III, subunit A, domain 2"/>
    <property type="match status" value="1"/>
</dbReference>
<name>A0A0S8FNZ6_UNCW3</name>
<dbReference type="PANTHER" id="PTHR30478">
    <property type="entry name" value="DNA POLYMERASE III SUBUNIT BETA"/>
    <property type="match status" value="1"/>
</dbReference>
<evidence type="ECO:0000256" key="9">
    <source>
        <dbReference type="PIRNR" id="PIRNR000804"/>
    </source>
</evidence>
<dbReference type="Pfam" id="PF02767">
    <property type="entry name" value="DNA_pol3_beta_2"/>
    <property type="match status" value="1"/>
</dbReference>
<dbReference type="SUPFAM" id="SSF55979">
    <property type="entry name" value="DNA clamp"/>
    <property type="match status" value="3"/>
</dbReference>
<evidence type="ECO:0000256" key="2">
    <source>
        <dbReference type="ARBA" id="ARBA00010752"/>
    </source>
</evidence>
<dbReference type="Proteomes" id="UP000051373">
    <property type="component" value="Unassembled WGS sequence"/>
</dbReference>
<keyword evidence="5 9" id="KW-0548">Nucleotidyltransferase</keyword>
<keyword evidence="7 9" id="KW-0239">DNA-directed DNA polymerase</keyword>
<evidence type="ECO:0000256" key="7">
    <source>
        <dbReference type="ARBA" id="ARBA00022932"/>
    </source>
</evidence>
<gene>
    <name evidence="13" type="ORF">AMJ83_10900</name>
</gene>
<dbReference type="STRING" id="1703779.AMJ83_10900"/>
<evidence type="ECO:0000256" key="6">
    <source>
        <dbReference type="ARBA" id="ARBA00022705"/>
    </source>
</evidence>
<evidence type="ECO:0000259" key="11">
    <source>
        <dbReference type="Pfam" id="PF02767"/>
    </source>
</evidence>
<dbReference type="InterPro" id="IPR022634">
    <property type="entry name" value="DNA_polIII_beta_N"/>
</dbReference>
<feature type="domain" description="DNA polymerase III beta sliding clamp central" evidence="11">
    <location>
        <begin position="133"/>
        <end position="237"/>
    </location>
</feature>
<evidence type="ECO:0000259" key="12">
    <source>
        <dbReference type="Pfam" id="PF02768"/>
    </source>
</evidence>
<accession>A0A0S8FNZ6</accession>
<evidence type="ECO:0000313" key="13">
    <source>
        <dbReference type="EMBL" id="KPK62438.1"/>
    </source>
</evidence>
<dbReference type="GO" id="GO:0009360">
    <property type="term" value="C:DNA polymerase III complex"/>
    <property type="evidence" value="ECO:0007669"/>
    <property type="project" value="InterPro"/>
</dbReference>
<dbReference type="PANTHER" id="PTHR30478:SF0">
    <property type="entry name" value="BETA SLIDING CLAMP"/>
    <property type="match status" value="1"/>
</dbReference>
<sequence>MEFKIGKNALEKTLSSVVRIIPPKSTYTVLQNIILEAKEKTLSIEATDLDIFIKKVIAAEIKEGGKVLIPGKKILEITRESNAGEIGFKLEELNLEISAGNARFNIPSLDYQEFPEVPKFPQQKWFDIGIGDIHEMVDATIFMVAKDISRRPMNGVLIQLKENELKFVTTDGARLALNKREKKENPGELIVAPKLFDLISLENPEETIGVFSEERMMGLKFLDTTIIARLIEGPYPNYEGVIPKTFVGTCTIEKDILDGALKRVSLVSSPHIKNVKFDYSSAGIILSASSPDIGEAKEEIPCIYEGENLGIWYNAGYIIEILRHIDTSDIVMQLTSQSTASLLSPKGDENTLYLLMPLRIEGWE</sequence>
<protein>
    <recommendedName>
        <fullName evidence="9">Beta sliding clamp</fullName>
    </recommendedName>
</protein>
<comment type="caution">
    <text evidence="13">The sequence shown here is derived from an EMBL/GenBank/DDBJ whole genome shotgun (WGS) entry which is preliminary data.</text>
</comment>
<dbReference type="SMART" id="SM00480">
    <property type="entry name" value="POL3Bc"/>
    <property type="match status" value="1"/>
</dbReference>
<organism evidence="13 14">
    <name type="scientific">candidate division WOR_3 bacterium SM23_42</name>
    <dbReference type="NCBI Taxonomy" id="1703779"/>
    <lineage>
        <taxon>Bacteria</taxon>
        <taxon>Bacteria division WOR-3</taxon>
    </lineage>
</organism>